<dbReference type="OrthoDB" id="9987869at2"/>
<gene>
    <name evidence="1" type="ORF">COO91_08680</name>
</gene>
<organism evidence="1 2">
    <name type="scientific">Nostoc flagelliforme CCNUN1</name>
    <dbReference type="NCBI Taxonomy" id="2038116"/>
    <lineage>
        <taxon>Bacteria</taxon>
        <taxon>Bacillati</taxon>
        <taxon>Cyanobacteriota</taxon>
        <taxon>Cyanophyceae</taxon>
        <taxon>Nostocales</taxon>
        <taxon>Nostocaceae</taxon>
        <taxon>Nostoc</taxon>
    </lineage>
</organism>
<evidence type="ECO:0000313" key="1">
    <source>
        <dbReference type="EMBL" id="AUB42538.1"/>
    </source>
</evidence>
<name>A0A2K8T493_9NOSO</name>
<dbReference type="Proteomes" id="UP000232003">
    <property type="component" value="Chromosome"/>
</dbReference>
<dbReference type="KEGG" id="nfl:COO91_08680"/>
<reference evidence="1 2" key="1">
    <citation type="submission" date="2017-11" db="EMBL/GenBank/DDBJ databases">
        <title>Complete genome of a free-living desiccation-tolerant cyanobacterium and its photosynthetic adaptation to extreme terrestrial habitat.</title>
        <authorList>
            <person name="Shang J."/>
        </authorList>
    </citation>
    <scope>NUCLEOTIDE SEQUENCE [LARGE SCALE GENOMIC DNA]</scope>
    <source>
        <strain evidence="1 2">CCNUN1</strain>
    </source>
</reference>
<dbReference type="EMBL" id="CP024785">
    <property type="protein sequence ID" value="AUB42538.1"/>
    <property type="molecule type" value="Genomic_DNA"/>
</dbReference>
<sequence>MGIFTHQEMTFAISKELQFVTGHDFYVKLTPMIHELPLQRVVLRNTISL</sequence>
<dbReference type="AlphaFoldDB" id="A0A2K8T493"/>
<proteinExistence type="predicted"/>
<accession>A0A2K8T493</accession>
<evidence type="ECO:0000313" key="2">
    <source>
        <dbReference type="Proteomes" id="UP000232003"/>
    </source>
</evidence>
<protein>
    <submittedName>
        <fullName evidence="1">Uncharacterized protein</fullName>
    </submittedName>
</protein>
<keyword evidence="2" id="KW-1185">Reference proteome</keyword>